<feature type="non-terminal residue" evidence="1">
    <location>
        <position position="158"/>
    </location>
</feature>
<organism evidence="1 2">
    <name type="scientific">Araneus ventricosus</name>
    <name type="common">Orbweaver spider</name>
    <name type="synonym">Epeira ventricosa</name>
    <dbReference type="NCBI Taxonomy" id="182803"/>
    <lineage>
        <taxon>Eukaryota</taxon>
        <taxon>Metazoa</taxon>
        <taxon>Ecdysozoa</taxon>
        <taxon>Arthropoda</taxon>
        <taxon>Chelicerata</taxon>
        <taxon>Arachnida</taxon>
        <taxon>Araneae</taxon>
        <taxon>Araneomorphae</taxon>
        <taxon>Entelegynae</taxon>
        <taxon>Araneoidea</taxon>
        <taxon>Araneidae</taxon>
        <taxon>Araneus</taxon>
    </lineage>
</organism>
<dbReference type="AlphaFoldDB" id="A0A4Y2U2A7"/>
<evidence type="ECO:0000313" key="1">
    <source>
        <dbReference type="EMBL" id="GBO05776.1"/>
    </source>
</evidence>
<dbReference type="Proteomes" id="UP000499080">
    <property type="component" value="Unassembled WGS sequence"/>
</dbReference>
<keyword evidence="2" id="KW-1185">Reference proteome</keyword>
<proteinExistence type="predicted"/>
<dbReference type="EMBL" id="BGPR01032288">
    <property type="protein sequence ID" value="GBO05776.1"/>
    <property type="molecule type" value="Genomic_DNA"/>
</dbReference>
<comment type="caution">
    <text evidence="1">The sequence shown here is derived from an EMBL/GenBank/DDBJ whole genome shotgun (WGS) entry which is preliminary data.</text>
</comment>
<protein>
    <submittedName>
        <fullName evidence="1">Uncharacterized protein</fullName>
    </submittedName>
</protein>
<evidence type="ECO:0000313" key="2">
    <source>
        <dbReference type="Proteomes" id="UP000499080"/>
    </source>
</evidence>
<accession>A0A4Y2U2A7</accession>
<name>A0A4Y2U2A7_ARAVE</name>
<reference evidence="1 2" key="1">
    <citation type="journal article" date="2019" name="Sci. Rep.">
        <title>Orb-weaving spider Araneus ventricosus genome elucidates the spidroin gene catalogue.</title>
        <authorList>
            <person name="Kono N."/>
            <person name="Nakamura H."/>
            <person name="Ohtoshi R."/>
            <person name="Moran D.A.P."/>
            <person name="Shinohara A."/>
            <person name="Yoshida Y."/>
            <person name="Fujiwara M."/>
            <person name="Mori M."/>
            <person name="Tomita M."/>
            <person name="Arakawa K."/>
        </authorList>
    </citation>
    <scope>NUCLEOTIDE SEQUENCE [LARGE SCALE GENOMIC DNA]</scope>
</reference>
<gene>
    <name evidence="1" type="ORF">AVEN_244196_1</name>
</gene>
<sequence length="158" mass="18423">MPGNEVIGDSFQPFLFEDWNWLHRMPRNCVNTLLGIVRCRANSTTTALIAVRQVRPFEEGRERAMLREEDNILSNPIPRPLNTYLFYSNTPEPSHTERGGLKNFPQQRGRPVWGGWRLLREVRFYNRLGDKRGRGSNYPCQPQPISVRLKGRLQQGME</sequence>